<dbReference type="AlphaFoldDB" id="A0A670IE08"/>
<keyword evidence="2" id="KW-1185">Reference proteome</keyword>
<dbReference type="OMA" id="QTWKSAH"/>
<proteinExistence type="predicted"/>
<name>A0A670IE08_PODMU</name>
<sequence length="56" mass="6284">MGYLQLLMVENFKSWQGKQCIGPFKKFTCVICPNGSGNISLQHQSPQQTWKSAHSA</sequence>
<dbReference type="Gene3D" id="3.40.50.300">
    <property type="entry name" value="P-loop containing nucleotide triphosphate hydrolases"/>
    <property type="match status" value="1"/>
</dbReference>
<accession>A0A670IE08</accession>
<dbReference type="Proteomes" id="UP000472272">
    <property type="component" value="Chromosome 4"/>
</dbReference>
<dbReference type="GeneTree" id="ENSGT00940000178568"/>
<evidence type="ECO:0000313" key="2">
    <source>
        <dbReference type="Proteomes" id="UP000472272"/>
    </source>
</evidence>
<dbReference type="InterPro" id="IPR027417">
    <property type="entry name" value="P-loop_NTPase"/>
</dbReference>
<evidence type="ECO:0000313" key="1">
    <source>
        <dbReference type="Ensembl" id="ENSPMRP00000009923.1"/>
    </source>
</evidence>
<reference evidence="1" key="3">
    <citation type="submission" date="2025-09" db="UniProtKB">
        <authorList>
            <consortium name="Ensembl"/>
        </authorList>
    </citation>
    <scope>IDENTIFICATION</scope>
</reference>
<reference evidence="1" key="2">
    <citation type="submission" date="2025-08" db="UniProtKB">
        <authorList>
            <consortium name="Ensembl"/>
        </authorList>
    </citation>
    <scope>IDENTIFICATION</scope>
</reference>
<dbReference type="Ensembl" id="ENSPMRT00000010573.1">
    <property type="protein sequence ID" value="ENSPMRP00000009923.1"/>
    <property type="gene ID" value="ENSPMRG00000006641.1"/>
</dbReference>
<reference evidence="1 2" key="1">
    <citation type="journal article" date="2019" name="Proc. Natl. Acad. Sci. U.S.A.">
        <title>Regulatory changes in pterin and carotenoid genes underlie balanced color polymorphisms in the wall lizard.</title>
        <authorList>
            <person name="Andrade P."/>
            <person name="Pinho C."/>
            <person name="Perez I de Lanuza G."/>
            <person name="Afonso S."/>
            <person name="Brejcha J."/>
            <person name="Rubin C.J."/>
            <person name="Wallerman O."/>
            <person name="Pereira P."/>
            <person name="Sabatino S.J."/>
            <person name="Bellati A."/>
            <person name="Pellitteri-Rosa D."/>
            <person name="Bosakova Z."/>
            <person name="Bunikis I."/>
            <person name="Carretero M.A."/>
            <person name="Feiner N."/>
            <person name="Marsik P."/>
            <person name="Pauperio F."/>
            <person name="Salvi D."/>
            <person name="Soler L."/>
            <person name="While G.M."/>
            <person name="Uller T."/>
            <person name="Font E."/>
            <person name="Andersson L."/>
            <person name="Carneiro M."/>
        </authorList>
    </citation>
    <scope>NUCLEOTIDE SEQUENCE</scope>
</reference>
<protein>
    <submittedName>
        <fullName evidence="1">Uncharacterized protein</fullName>
    </submittedName>
</protein>
<organism evidence="1 2">
    <name type="scientific">Podarcis muralis</name>
    <name type="common">Wall lizard</name>
    <name type="synonym">Lacerta muralis</name>
    <dbReference type="NCBI Taxonomy" id="64176"/>
    <lineage>
        <taxon>Eukaryota</taxon>
        <taxon>Metazoa</taxon>
        <taxon>Chordata</taxon>
        <taxon>Craniata</taxon>
        <taxon>Vertebrata</taxon>
        <taxon>Euteleostomi</taxon>
        <taxon>Lepidosauria</taxon>
        <taxon>Squamata</taxon>
        <taxon>Bifurcata</taxon>
        <taxon>Unidentata</taxon>
        <taxon>Episquamata</taxon>
        <taxon>Laterata</taxon>
        <taxon>Lacertibaenia</taxon>
        <taxon>Lacertidae</taxon>
        <taxon>Podarcis</taxon>
    </lineage>
</organism>